<evidence type="ECO:0000313" key="1">
    <source>
        <dbReference type="EMBL" id="KAJ7527005.1"/>
    </source>
</evidence>
<dbReference type="Proteomes" id="UP001162992">
    <property type="component" value="Chromosome 16"/>
</dbReference>
<dbReference type="EMBL" id="CM055107">
    <property type="protein sequence ID" value="KAJ7527005.1"/>
    <property type="molecule type" value="Genomic_DNA"/>
</dbReference>
<name>A0ACC2BB91_DIPCM</name>
<evidence type="ECO:0000313" key="2">
    <source>
        <dbReference type="Proteomes" id="UP001162992"/>
    </source>
</evidence>
<keyword evidence="2" id="KW-1185">Reference proteome</keyword>
<protein>
    <submittedName>
        <fullName evidence="1">Uncharacterized protein</fullName>
    </submittedName>
</protein>
<reference evidence="2" key="1">
    <citation type="journal article" date="2024" name="Proc. Natl. Acad. Sci. U.S.A.">
        <title>Extraordinary preservation of gene collinearity over three hundred million years revealed in homosporous lycophytes.</title>
        <authorList>
            <person name="Li C."/>
            <person name="Wickell D."/>
            <person name="Kuo L.Y."/>
            <person name="Chen X."/>
            <person name="Nie B."/>
            <person name="Liao X."/>
            <person name="Peng D."/>
            <person name="Ji J."/>
            <person name="Jenkins J."/>
            <person name="Williams M."/>
            <person name="Shu S."/>
            <person name="Plott C."/>
            <person name="Barry K."/>
            <person name="Rajasekar S."/>
            <person name="Grimwood J."/>
            <person name="Han X."/>
            <person name="Sun S."/>
            <person name="Hou Z."/>
            <person name="He W."/>
            <person name="Dai G."/>
            <person name="Sun C."/>
            <person name="Schmutz J."/>
            <person name="Leebens-Mack J.H."/>
            <person name="Li F.W."/>
            <person name="Wang L."/>
        </authorList>
    </citation>
    <scope>NUCLEOTIDE SEQUENCE [LARGE SCALE GENOMIC DNA]</scope>
    <source>
        <strain evidence="2">cv. PW_Plant_1</strain>
    </source>
</reference>
<proteinExistence type="predicted"/>
<gene>
    <name evidence="1" type="ORF">O6H91_16G031600</name>
</gene>
<sequence>MRTRKVNYPTATDGITFCIKPRSPNRMCSVLRKISLEPVRKRRTEGDRCRSHFDALPDDLLISVIAALSSSAKARADLVNTMLTCKRFCAAATKSQVLANASVSALAIRACDWSEGAQRFLQKCADAGNKEASYTLGMIQFYCLRNWSDGSSMMAKAAMASHSAALHSLAIIQFNGSGGTRKDKDLKAGVALCARAATLGHVDAMRELGHCLQDGYGVARNVREGRRLLLEANAREAAAAVVASTQRFAESALRVPTTGAGIRLFPHHLQYYSSLNESNSINKPSHDDHNELSAGRAFTRHFEYRILPVGGYDLLSDFGFNLPPANVHIANQFLVDWFILYPPHAGLRLCSHENCGRLETRQHEFRRCSACGIVNYCSRACQALDWKIRHKHACTPVPNWEDLEGNRVENADEALAAYQMYGP</sequence>
<comment type="caution">
    <text evidence="1">The sequence shown here is derived from an EMBL/GenBank/DDBJ whole genome shotgun (WGS) entry which is preliminary data.</text>
</comment>
<organism evidence="1 2">
    <name type="scientific">Diphasiastrum complanatum</name>
    <name type="common">Issler's clubmoss</name>
    <name type="synonym">Lycopodium complanatum</name>
    <dbReference type="NCBI Taxonomy" id="34168"/>
    <lineage>
        <taxon>Eukaryota</taxon>
        <taxon>Viridiplantae</taxon>
        <taxon>Streptophyta</taxon>
        <taxon>Embryophyta</taxon>
        <taxon>Tracheophyta</taxon>
        <taxon>Lycopodiopsida</taxon>
        <taxon>Lycopodiales</taxon>
        <taxon>Lycopodiaceae</taxon>
        <taxon>Lycopodioideae</taxon>
        <taxon>Diphasiastrum</taxon>
    </lineage>
</organism>
<accession>A0ACC2BB91</accession>